<dbReference type="InterPro" id="IPR036390">
    <property type="entry name" value="WH_DNA-bd_sf"/>
</dbReference>
<feature type="domain" description="HTH marR-type" evidence="1">
    <location>
        <begin position="7"/>
        <end position="61"/>
    </location>
</feature>
<dbReference type="GO" id="GO:0003700">
    <property type="term" value="F:DNA-binding transcription factor activity"/>
    <property type="evidence" value="ECO:0007669"/>
    <property type="project" value="InterPro"/>
</dbReference>
<reference evidence="2" key="1">
    <citation type="journal article" date="2014" name="Front. Microbiol.">
        <title>High frequency of phylogenetically diverse reductive dehalogenase-homologous genes in deep subseafloor sedimentary metagenomes.</title>
        <authorList>
            <person name="Kawai M."/>
            <person name="Futagami T."/>
            <person name="Toyoda A."/>
            <person name="Takaki Y."/>
            <person name="Nishi S."/>
            <person name="Hori S."/>
            <person name="Arai W."/>
            <person name="Tsubouchi T."/>
            <person name="Morono Y."/>
            <person name="Uchiyama I."/>
            <person name="Ito T."/>
            <person name="Fujiyama A."/>
            <person name="Inagaki F."/>
            <person name="Takami H."/>
        </authorList>
    </citation>
    <scope>NUCLEOTIDE SEQUENCE</scope>
    <source>
        <strain evidence="2">Expedition CK06-06</strain>
    </source>
</reference>
<organism evidence="2">
    <name type="scientific">marine sediment metagenome</name>
    <dbReference type="NCBI Taxonomy" id="412755"/>
    <lineage>
        <taxon>unclassified sequences</taxon>
        <taxon>metagenomes</taxon>
        <taxon>ecological metagenomes</taxon>
    </lineage>
</organism>
<evidence type="ECO:0000259" key="1">
    <source>
        <dbReference type="Pfam" id="PF12802"/>
    </source>
</evidence>
<sequence length="69" mass="7087">MRAGGQAAARVLAEMVSSGADSRKALATALQLSKASVSRTVSGLLAHGLLKEGRKQADAGRGRRAISLR</sequence>
<accession>X0T0T2</accession>
<gene>
    <name evidence="2" type="ORF">S01H1_25003</name>
</gene>
<dbReference type="InterPro" id="IPR036388">
    <property type="entry name" value="WH-like_DNA-bd_sf"/>
</dbReference>
<proteinExistence type="predicted"/>
<name>X0T0T2_9ZZZZ</name>
<dbReference type="EMBL" id="BARS01015063">
    <property type="protein sequence ID" value="GAF86869.1"/>
    <property type="molecule type" value="Genomic_DNA"/>
</dbReference>
<dbReference type="Gene3D" id="1.10.10.10">
    <property type="entry name" value="Winged helix-like DNA-binding domain superfamily/Winged helix DNA-binding domain"/>
    <property type="match status" value="1"/>
</dbReference>
<dbReference type="AlphaFoldDB" id="X0T0T2"/>
<dbReference type="Pfam" id="PF12802">
    <property type="entry name" value="MarR_2"/>
    <property type="match status" value="1"/>
</dbReference>
<dbReference type="SUPFAM" id="SSF46785">
    <property type="entry name" value="Winged helix' DNA-binding domain"/>
    <property type="match status" value="1"/>
</dbReference>
<feature type="non-terminal residue" evidence="2">
    <location>
        <position position="69"/>
    </location>
</feature>
<evidence type="ECO:0000313" key="2">
    <source>
        <dbReference type="EMBL" id="GAF86869.1"/>
    </source>
</evidence>
<protein>
    <recommendedName>
        <fullName evidence="1">HTH marR-type domain-containing protein</fullName>
    </recommendedName>
</protein>
<comment type="caution">
    <text evidence="2">The sequence shown here is derived from an EMBL/GenBank/DDBJ whole genome shotgun (WGS) entry which is preliminary data.</text>
</comment>
<dbReference type="InterPro" id="IPR000835">
    <property type="entry name" value="HTH_MarR-typ"/>
</dbReference>